<dbReference type="Gene3D" id="3.30.420.40">
    <property type="match status" value="2"/>
</dbReference>
<evidence type="ECO:0000256" key="3">
    <source>
        <dbReference type="ARBA" id="ARBA00022679"/>
    </source>
</evidence>
<comment type="catalytic activity">
    <reaction evidence="8">
        <text>L-threonylcarbamoyladenylate + adenosine(37) in tRNA = N(6)-L-threonylcarbamoyladenosine(37) in tRNA + AMP + H(+)</text>
        <dbReference type="Rhea" id="RHEA:37059"/>
        <dbReference type="Rhea" id="RHEA-COMP:10162"/>
        <dbReference type="Rhea" id="RHEA-COMP:10163"/>
        <dbReference type="ChEBI" id="CHEBI:15378"/>
        <dbReference type="ChEBI" id="CHEBI:73682"/>
        <dbReference type="ChEBI" id="CHEBI:74411"/>
        <dbReference type="ChEBI" id="CHEBI:74418"/>
        <dbReference type="ChEBI" id="CHEBI:456215"/>
        <dbReference type="EC" id="2.3.1.234"/>
    </reaction>
</comment>
<dbReference type="CDD" id="cd24133">
    <property type="entry name" value="ASKHA_NBD_TsaD_bac"/>
    <property type="match status" value="1"/>
</dbReference>
<evidence type="ECO:0000256" key="8">
    <source>
        <dbReference type="ARBA" id="ARBA00048117"/>
    </source>
</evidence>
<evidence type="ECO:0000256" key="4">
    <source>
        <dbReference type="ARBA" id="ARBA00022694"/>
    </source>
</evidence>
<evidence type="ECO:0000256" key="5">
    <source>
        <dbReference type="ARBA" id="ARBA00022723"/>
    </source>
</evidence>
<organism evidence="10">
    <name type="scientific">hydrothermal vent metagenome</name>
    <dbReference type="NCBI Taxonomy" id="652676"/>
    <lineage>
        <taxon>unclassified sequences</taxon>
        <taxon>metagenomes</taxon>
        <taxon>ecological metagenomes</taxon>
    </lineage>
</organism>
<keyword evidence="6" id="KW-0408">Iron</keyword>
<accession>A0A3B0TNQ0</accession>
<evidence type="ECO:0000256" key="2">
    <source>
        <dbReference type="ARBA" id="ARBA00022490"/>
    </source>
</evidence>
<keyword evidence="3 10" id="KW-0808">Transferase</keyword>
<dbReference type="InterPro" id="IPR022450">
    <property type="entry name" value="TsaD"/>
</dbReference>
<dbReference type="InterPro" id="IPR017861">
    <property type="entry name" value="KAE1/TsaD"/>
</dbReference>
<dbReference type="SUPFAM" id="SSF53067">
    <property type="entry name" value="Actin-like ATPase domain"/>
    <property type="match status" value="1"/>
</dbReference>
<gene>
    <name evidence="10" type="ORF">MNBD_BACTEROID03-169</name>
</gene>
<evidence type="ECO:0000259" key="9">
    <source>
        <dbReference type="Pfam" id="PF00814"/>
    </source>
</evidence>
<dbReference type="PANTHER" id="PTHR11735">
    <property type="entry name" value="TRNA N6-ADENOSINE THREONYLCARBAMOYLTRANSFERASE"/>
    <property type="match status" value="1"/>
</dbReference>
<evidence type="ECO:0000313" key="10">
    <source>
        <dbReference type="EMBL" id="VAW10254.1"/>
    </source>
</evidence>
<keyword evidence="5" id="KW-0479">Metal-binding</keyword>
<evidence type="ECO:0000256" key="1">
    <source>
        <dbReference type="ARBA" id="ARBA00012156"/>
    </source>
</evidence>
<dbReference type="InterPro" id="IPR000905">
    <property type="entry name" value="Gcp-like_dom"/>
</dbReference>
<dbReference type="FunFam" id="3.30.420.40:FF:000012">
    <property type="entry name" value="tRNA N6-adenosine threonylcarbamoyltransferase"/>
    <property type="match status" value="1"/>
</dbReference>
<keyword evidence="7 10" id="KW-0012">Acyltransferase</keyword>
<dbReference type="NCBIfam" id="TIGR00329">
    <property type="entry name" value="gcp_kae1"/>
    <property type="match status" value="1"/>
</dbReference>
<proteinExistence type="inferred from homology"/>
<name>A0A3B0TNQ0_9ZZZZ</name>
<dbReference type="HAMAP" id="MF_01445">
    <property type="entry name" value="TsaD"/>
    <property type="match status" value="1"/>
</dbReference>
<dbReference type="AlphaFoldDB" id="A0A3B0TNQ0"/>
<dbReference type="InterPro" id="IPR043129">
    <property type="entry name" value="ATPase_NBD"/>
</dbReference>
<dbReference type="FunFam" id="3.30.420.40:FF:000040">
    <property type="entry name" value="tRNA N6-adenosine threonylcarbamoyltransferase"/>
    <property type="match status" value="1"/>
</dbReference>
<dbReference type="NCBIfam" id="TIGR03723">
    <property type="entry name" value="T6A_TsaD_YgjD"/>
    <property type="match status" value="1"/>
</dbReference>
<evidence type="ECO:0000256" key="6">
    <source>
        <dbReference type="ARBA" id="ARBA00023004"/>
    </source>
</evidence>
<dbReference type="GO" id="GO:0002949">
    <property type="term" value="P:tRNA threonylcarbamoyladenosine modification"/>
    <property type="evidence" value="ECO:0007669"/>
    <property type="project" value="InterPro"/>
</dbReference>
<keyword evidence="2" id="KW-0963">Cytoplasm</keyword>
<dbReference type="PANTHER" id="PTHR11735:SF6">
    <property type="entry name" value="TRNA N6-ADENOSINE THREONYLCARBAMOYLTRANSFERASE, MITOCHONDRIAL"/>
    <property type="match status" value="1"/>
</dbReference>
<dbReference type="Pfam" id="PF00814">
    <property type="entry name" value="TsaD"/>
    <property type="match status" value="1"/>
</dbReference>
<dbReference type="PRINTS" id="PR00789">
    <property type="entry name" value="OSIALOPTASE"/>
</dbReference>
<reference evidence="10" key="1">
    <citation type="submission" date="2018-06" db="EMBL/GenBank/DDBJ databases">
        <authorList>
            <person name="Zhirakovskaya E."/>
        </authorList>
    </citation>
    <scope>NUCLEOTIDE SEQUENCE</scope>
</reference>
<dbReference type="EMBL" id="UOEL01000016">
    <property type="protein sequence ID" value="VAW10254.1"/>
    <property type="molecule type" value="Genomic_DNA"/>
</dbReference>
<keyword evidence="4" id="KW-0819">tRNA processing</keyword>
<feature type="domain" description="Gcp-like" evidence="9">
    <location>
        <begin position="40"/>
        <end position="328"/>
    </location>
</feature>
<sequence length="355" mass="38742">MFYLCTPISIPNLVENNTIYILAIESSCDDTSAAVLCNKKVLSNVVATQKIHEEYGGVVPELASRAHQQNIVPVVHQALTKANIDKKQLSAIAFTRGPGLMGSLLVGTSFSKSLAMGLEIPLIEVNHMQAHILAHFIEDDGMKPPEFPFLALTISGGHTQIVLVNGFFDMDILGESLDDAVGEAYDKSAKVLGLPYPGGPLVDKYAQLGNPRAYPFPKPKVDGLNFSFSGLKTSILYFIQRETKKDTDFINKNLNDICASIQYTITEILMDKLKKAVKQTAVTQIAIGGGVSANSSIRKALKNTEDHYGWATYIPNFEYCTDNAAMIGIVGHFKYRASNFADQSVTAKARYVIGQ</sequence>
<protein>
    <recommendedName>
        <fullName evidence="1">N(6)-L-threonylcarbamoyladenine synthase</fullName>
        <ecNumber evidence="1">2.3.1.234</ecNumber>
    </recommendedName>
</protein>
<dbReference type="GO" id="GO:0046872">
    <property type="term" value="F:metal ion binding"/>
    <property type="evidence" value="ECO:0007669"/>
    <property type="project" value="UniProtKB-KW"/>
</dbReference>
<dbReference type="EC" id="2.3.1.234" evidence="1"/>
<evidence type="ECO:0000256" key="7">
    <source>
        <dbReference type="ARBA" id="ARBA00023315"/>
    </source>
</evidence>
<dbReference type="GO" id="GO:0061711">
    <property type="term" value="F:tRNA N(6)-L-threonylcarbamoyladenine synthase activity"/>
    <property type="evidence" value="ECO:0007669"/>
    <property type="project" value="UniProtKB-EC"/>
</dbReference>